<keyword evidence="5 10" id="KW-0808">Transferase</keyword>
<feature type="transmembrane region" description="Helical" evidence="10">
    <location>
        <begin position="160"/>
        <end position="180"/>
    </location>
</feature>
<evidence type="ECO:0000256" key="3">
    <source>
        <dbReference type="ARBA" id="ARBA00008715"/>
    </source>
</evidence>
<evidence type="ECO:0000256" key="9">
    <source>
        <dbReference type="ARBA" id="ARBA00023136"/>
    </source>
</evidence>
<evidence type="ECO:0000256" key="8">
    <source>
        <dbReference type="ARBA" id="ARBA00022989"/>
    </source>
</evidence>
<dbReference type="Proteomes" id="UP000277580">
    <property type="component" value="Unassembled WGS sequence"/>
</dbReference>
<feature type="transmembrane region" description="Helical" evidence="10">
    <location>
        <begin position="471"/>
        <end position="489"/>
    </location>
</feature>
<feature type="transmembrane region" description="Helical" evidence="10">
    <location>
        <begin position="250"/>
        <end position="270"/>
    </location>
</feature>
<accession>A0A3N4L433</accession>
<dbReference type="FunCoup" id="A0A3N4L433">
    <property type="interactions" value="957"/>
</dbReference>
<evidence type="ECO:0000256" key="6">
    <source>
        <dbReference type="ARBA" id="ARBA00022692"/>
    </source>
</evidence>
<comment type="similarity">
    <text evidence="3 10">Belongs to the ALG6/ALG8 glucosyltransferase family.</text>
</comment>
<evidence type="ECO:0000256" key="7">
    <source>
        <dbReference type="ARBA" id="ARBA00022824"/>
    </source>
</evidence>
<dbReference type="EC" id="2.4.1.-" evidence="10"/>
<dbReference type="PANTHER" id="PTHR12413">
    <property type="entry name" value="DOLICHYL GLYCOSYLTRANSFERASE"/>
    <property type="match status" value="1"/>
</dbReference>
<keyword evidence="4 10" id="KW-0328">Glycosyltransferase</keyword>
<reference evidence="12 13" key="1">
    <citation type="journal article" date="2018" name="Nat. Ecol. Evol.">
        <title>Pezizomycetes genomes reveal the molecular basis of ectomycorrhizal truffle lifestyle.</title>
        <authorList>
            <person name="Murat C."/>
            <person name="Payen T."/>
            <person name="Noel B."/>
            <person name="Kuo A."/>
            <person name="Morin E."/>
            <person name="Chen J."/>
            <person name="Kohler A."/>
            <person name="Krizsan K."/>
            <person name="Balestrini R."/>
            <person name="Da Silva C."/>
            <person name="Montanini B."/>
            <person name="Hainaut M."/>
            <person name="Levati E."/>
            <person name="Barry K.W."/>
            <person name="Belfiori B."/>
            <person name="Cichocki N."/>
            <person name="Clum A."/>
            <person name="Dockter R.B."/>
            <person name="Fauchery L."/>
            <person name="Guy J."/>
            <person name="Iotti M."/>
            <person name="Le Tacon F."/>
            <person name="Lindquist E.A."/>
            <person name="Lipzen A."/>
            <person name="Malagnac F."/>
            <person name="Mello A."/>
            <person name="Molinier V."/>
            <person name="Miyauchi S."/>
            <person name="Poulain J."/>
            <person name="Riccioni C."/>
            <person name="Rubini A."/>
            <person name="Sitrit Y."/>
            <person name="Splivallo R."/>
            <person name="Traeger S."/>
            <person name="Wang M."/>
            <person name="Zifcakova L."/>
            <person name="Wipf D."/>
            <person name="Zambonelli A."/>
            <person name="Paolocci F."/>
            <person name="Nowrousian M."/>
            <person name="Ottonello S."/>
            <person name="Baldrian P."/>
            <person name="Spatafora J.W."/>
            <person name="Henrissat B."/>
            <person name="Nagy L.G."/>
            <person name="Aury J.M."/>
            <person name="Wincker P."/>
            <person name="Grigoriev I.V."/>
            <person name="Bonfante P."/>
            <person name="Martin F.M."/>
        </authorList>
    </citation>
    <scope>NUCLEOTIDE SEQUENCE [LARGE SCALE GENOMIC DNA]</scope>
    <source>
        <strain evidence="12 13">CCBAS932</strain>
    </source>
</reference>
<name>A0A3N4L433_9PEZI</name>
<keyword evidence="13" id="KW-1185">Reference proteome</keyword>
<keyword evidence="9 10" id="KW-0472">Membrane</keyword>
<evidence type="ECO:0000256" key="5">
    <source>
        <dbReference type="ARBA" id="ARBA00022679"/>
    </source>
</evidence>
<dbReference type="Pfam" id="PF03155">
    <property type="entry name" value="Alg6_Alg8"/>
    <property type="match status" value="1"/>
</dbReference>
<feature type="transmembrane region" description="Helical" evidence="10">
    <location>
        <begin position="501"/>
        <end position="520"/>
    </location>
</feature>
<evidence type="ECO:0000256" key="10">
    <source>
        <dbReference type="RuleBase" id="RU363110"/>
    </source>
</evidence>
<dbReference type="UniPathway" id="UPA00378"/>
<protein>
    <recommendedName>
        <fullName evidence="10">Alpha-1,3-glucosyltransferase</fullName>
        <ecNumber evidence="10">2.4.1.-</ecNumber>
    </recommendedName>
</protein>
<evidence type="ECO:0000256" key="2">
    <source>
        <dbReference type="ARBA" id="ARBA00004922"/>
    </source>
</evidence>
<evidence type="ECO:0000256" key="4">
    <source>
        <dbReference type="ARBA" id="ARBA00022676"/>
    </source>
</evidence>
<dbReference type="InterPro" id="IPR004856">
    <property type="entry name" value="Glyco_trans_ALG6/ALG8"/>
</dbReference>
<dbReference type="AlphaFoldDB" id="A0A3N4L433"/>
<comment type="subcellular location">
    <subcellularLocation>
        <location evidence="1 10">Endoplasmic reticulum membrane</location>
        <topology evidence="1 10">Multi-pass membrane protein</topology>
    </subcellularLocation>
</comment>
<dbReference type="InParanoid" id="A0A3N4L433"/>
<sequence>MAIPAQQQQPAPPKSPHKKKKKPTRSVSFSLPALPFPLASFLHPLRSASSQWLVLPVLLMVVLLVRWVVGLGPYSGMAAPPMHGDFEAQRHWMEITKHLPVREWYWHELEWWGLDYPPLTAYHSWVLGVIGDRINPDWFALHTSRGSDDPSLKTYMRATVLVSDFLLYVPATVIFVRLYGTLSSLSKYDKACALGAILLQPALTIIDNGHFQYNSVMLGLAISALDCFLTDHIYWGSFFFVLALSFKQMALYYAPVVFAYLLGLCVFPRLNIMRLVLLGATVVVSFALVFAPLVLLGGTEQVGQCLFRVFPFARGLWEDKVANFWCAANVAIKFRERFSAPLLQKRVSTHSLLATLLAIAPPCTIIFLNPSKRLLPLALSACAWGFYMFSFQVHEKSVLLPLVPLTLYLSGSLDSEVVAWVSWVNNMAMFSMWPLLQRDGLVLQYGVVSLLYMWLMGGFSRLPRGWVGKVVHLGSYIAVAGLHAAEWWVGGKGVGRWPDVWVVAGVEVCFGAFVVAWGWVLQRLWWESGRCKVKSE</sequence>
<dbReference type="PANTHER" id="PTHR12413:SF1">
    <property type="entry name" value="DOLICHYL PYROPHOSPHATE MAN9GLCNAC2 ALPHA-1,3-GLUCOSYLTRANSFERASE"/>
    <property type="match status" value="1"/>
</dbReference>
<comment type="pathway">
    <text evidence="2 10">Protein modification; protein glycosylation.</text>
</comment>
<keyword evidence="6 10" id="KW-0812">Transmembrane</keyword>
<feature type="transmembrane region" description="Helical" evidence="10">
    <location>
        <begin position="276"/>
        <end position="298"/>
    </location>
</feature>
<keyword evidence="8 10" id="KW-1133">Transmembrane helix</keyword>
<dbReference type="OrthoDB" id="5589195at2759"/>
<feature type="region of interest" description="Disordered" evidence="11">
    <location>
        <begin position="1"/>
        <end position="23"/>
    </location>
</feature>
<feature type="transmembrane region" description="Helical" evidence="10">
    <location>
        <begin position="441"/>
        <end position="459"/>
    </location>
</feature>
<evidence type="ECO:0000313" key="13">
    <source>
        <dbReference type="Proteomes" id="UP000277580"/>
    </source>
</evidence>
<proteinExistence type="inferred from homology"/>
<feature type="transmembrane region" description="Helical" evidence="10">
    <location>
        <begin position="216"/>
        <end position="243"/>
    </location>
</feature>
<evidence type="ECO:0000256" key="11">
    <source>
        <dbReference type="SAM" id="MobiDB-lite"/>
    </source>
</evidence>
<evidence type="ECO:0000313" key="12">
    <source>
        <dbReference type="EMBL" id="RPB17664.1"/>
    </source>
</evidence>
<evidence type="ECO:0000256" key="1">
    <source>
        <dbReference type="ARBA" id="ARBA00004477"/>
    </source>
</evidence>
<gene>
    <name evidence="12" type="ORF">P167DRAFT_479222</name>
</gene>
<dbReference type="GO" id="GO:0005789">
    <property type="term" value="C:endoplasmic reticulum membrane"/>
    <property type="evidence" value="ECO:0007669"/>
    <property type="project" value="UniProtKB-SubCell"/>
</dbReference>
<keyword evidence="7 10" id="KW-0256">Endoplasmic reticulum</keyword>
<feature type="transmembrane region" description="Helical" evidence="10">
    <location>
        <begin position="347"/>
        <end position="368"/>
    </location>
</feature>
<feature type="transmembrane region" description="Helical" evidence="10">
    <location>
        <begin position="51"/>
        <end position="69"/>
    </location>
</feature>
<feature type="transmembrane region" description="Helical" evidence="10">
    <location>
        <begin position="374"/>
        <end position="391"/>
    </location>
</feature>
<dbReference type="STRING" id="1392247.A0A3N4L433"/>
<dbReference type="EMBL" id="ML119105">
    <property type="protein sequence ID" value="RPB17664.1"/>
    <property type="molecule type" value="Genomic_DNA"/>
</dbReference>
<organism evidence="12 13">
    <name type="scientific">Morchella conica CCBAS932</name>
    <dbReference type="NCBI Taxonomy" id="1392247"/>
    <lineage>
        <taxon>Eukaryota</taxon>
        <taxon>Fungi</taxon>
        <taxon>Dikarya</taxon>
        <taxon>Ascomycota</taxon>
        <taxon>Pezizomycotina</taxon>
        <taxon>Pezizomycetes</taxon>
        <taxon>Pezizales</taxon>
        <taxon>Morchellaceae</taxon>
        <taxon>Morchella</taxon>
    </lineage>
</organism>
<dbReference type="GO" id="GO:0042281">
    <property type="term" value="F:dolichyl pyrophosphate Man9GlcNAc2 alpha-1,3-glucosyltransferase activity"/>
    <property type="evidence" value="ECO:0007669"/>
    <property type="project" value="TreeGrafter"/>
</dbReference>